<proteinExistence type="predicted"/>
<organism evidence="1 2">
    <name type="scientific">Aspergillus cavernicola</name>
    <dbReference type="NCBI Taxonomy" id="176166"/>
    <lineage>
        <taxon>Eukaryota</taxon>
        <taxon>Fungi</taxon>
        <taxon>Dikarya</taxon>
        <taxon>Ascomycota</taxon>
        <taxon>Pezizomycotina</taxon>
        <taxon>Eurotiomycetes</taxon>
        <taxon>Eurotiomycetidae</taxon>
        <taxon>Eurotiales</taxon>
        <taxon>Aspergillaceae</taxon>
        <taxon>Aspergillus</taxon>
        <taxon>Aspergillus subgen. Nidulantes</taxon>
    </lineage>
</organism>
<protein>
    <submittedName>
        <fullName evidence="1">Uncharacterized protein</fullName>
    </submittedName>
</protein>
<evidence type="ECO:0000313" key="1">
    <source>
        <dbReference type="EMBL" id="KAL2829510.1"/>
    </source>
</evidence>
<dbReference type="EMBL" id="JBFXLS010000016">
    <property type="protein sequence ID" value="KAL2829510.1"/>
    <property type="molecule type" value="Genomic_DNA"/>
</dbReference>
<evidence type="ECO:0000313" key="2">
    <source>
        <dbReference type="Proteomes" id="UP001610335"/>
    </source>
</evidence>
<name>A0ABR4IP22_9EURO</name>
<gene>
    <name evidence="1" type="ORF">BDW59DRAFT_159095</name>
</gene>
<reference evidence="1 2" key="1">
    <citation type="submission" date="2024-07" db="EMBL/GenBank/DDBJ databases">
        <title>Section-level genome sequencing and comparative genomics of Aspergillus sections Usti and Cavernicolus.</title>
        <authorList>
            <consortium name="Lawrence Berkeley National Laboratory"/>
            <person name="Nybo J.L."/>
            <person name="Vesth T.C."/>
            <person name="Theobald S."/>
            <person name="Frisvad J.C."/>
            <person name="Larsen T.O."/>
            <person name="Kjaerboelling I."/>
            <person name="Rothschild-Mancinelli K."/>
            <person name="Lyhne E.K."/>
            <person name="Kogle M.E."/>
            <person name="Barry K."/>
            <person name="Clum A."/>
            <person name="Na H."/>
            <person name="Ledsgaard L."/>
            <person name="Lin J."/>
            <person name="Lipzen A."/>
            <person name="Kuo A."/>
            <person name="Riley R."/>
            <person name="Mondo S."/>
            <person name="LaButti K."/>
            <person name="Haridas S."/>
            <person name="Pangalinan J."/>
            <person name="Salamov A.A."/>
            <person name="Simmons B.A."/>
            <person name="Magnuson J.K."/>
            <person name="Chen J."/>
            <person name="Drula E."/>
            <person name="Henrissat B."/>
            <person name="Wiebenga A."/>
            <person name="Lubbers R.J."/>
            <person name="Gomes A.C."/>
            <person name="Makela M.R."/>
            <person name="Stajich J."/>
            <person name="Grigoriev I.V."/>
            <person name="Mortensen U.H."/>
            <person name="De vries R.P."/>
            <person name="Baker S.E."/>
            <person name="Andersen M.R."/>
        </authorList>
    </citation>
    <scope>NUCLEOTIDE SEQUENCE [LARGE SCALE GENOMIC DNA]</scope>
    <source>
        <strain evidence="1 2">CBS 600.67</strain>
    </source>
</reference>
<keyword evidence="2" id="KW-1185">Reference proteome</keyword>
<dbReference type="Proteomes" id="UP001610335">
    <property type="component" value="Unassembled WGS sequence"/>
</dbReference>
<accession>A0ABR4IP22</accession>
<comment type="caution">
    <text evidence="1">The sequence shown here is derived from an EMBL/GenBank/DDBJ whole genome shotgun (WGS) entry which is preliminary data.</text>
</comment>
<sequence>MPLTPRTQFGAKAETLDRPVFETEHFHRVLISLGHAARRMPRLLSMRYDLDHSPRFLFTFVTRSEAGGAGAEWSLESPYRPDQRVAGAWGCPLVELDAELVADECKII</sequence>